<evidence type="ECO:0000313" key="5">
    <source>
        <dbReference type="Proteomes" id="UP000321405"/>
    </source>
</evidence>
<dbReference type="SUPFAM" id="SSF53756">
    <property type="entry name" value="UDP-Glycosyltransferase/glycogen phosphorylase"/>
    <property type="match status" value="1"/>
</dbReference>
<feature type="domain" description="Glycosyl transferase family 1" evidence="2">
    <location>
        <begin position="170"/>
        <end position="331"/>
    </location>
</feature>
<evidence type="ECO:0000259" key="2">
    <source>
        <dbReference type="Pfam" id="PF00534"/>
    </source>
</evidence>
<evidence type="ECO:0000313" key="4">
    <source>
        <dbReference type="EMBL" id="GEL02580.1"/>
    </source>
</evidence>
<dbReference type="Gene3D" id="3.40.50.2000">
    <property type="entry name" value="Glycogen Phosphorylase B"/>
    <property type="match status" value="2"/>
</dbReference>
<comment type="caution">
    <text evidence="4">The sequence shown here is derived from an EMBL/GenBank/DDBJ whole genome shotgun (WGS) entry which is preliminary data.</text>
</comment>
<sequence>MKVMTILPRREGYAPDRAGAIALLVSRLAEPEDIVLGTQIEGNPLPGGRFVAVSEPGGLHRWRREGTRYRIACQREIRRHRPDLIEVHNRPALAKALARCGVPVHLILHNDPQDMYGARRPRQRLALMQHLKVFTVSFWLRRRFLEDLDDGPVTVMPNCLDLSSLPPRPGEKAKLVLFAGRMVADKGADAFVRAWAAVSQKAPGWHAAMIGADRFRFDSPRTTFLDRVETAANAAGITLCGYQMHEQVLEAMARASIVVVPSRWPEPFGLTALEAMASGAAVIASPRGGLPEVVGEAALLALPDAPGALEKALLSLIEDAALRAECVERGFRQARKFELGQAKAALRMAREKSAKTGNIRR</sequence>
<dbReference type="Pfam" id="PF00534">
    <property type="entry name" value="Glycos_transf_1"/>
    <property type="match status" value="1"/>
</dbReference>
<accession>A0A511BQH3</accession>
<dbReference type="PANTHER" id="PTHR46401">
    <property type="entry name" value="GLYCOSYLTRANSFERASE WBBK-RELATED"/>
    <property type="match status" value="1"/>
</dbReference>
<dbReference type="InterPro" id="IPR001296">
    <property type="entry name" value="Glyco_trans_1"/>
</dbReference>
<dbReference type="GO" id="GO:0016757">
    <property type="term" value="F:glycosyltransferase activity"/>
    <property type="evidence" value="ECO:0007669"/>
    <property type="project" value="InterPro"/>
</dbReference>
<organism evidence="4 5">
    <name type="scientific">Swaminathania salitolerans</name>
    <dbReference type="NCBI Taxonomy" id="182838"/>
    <lineage>
        <taxon>Bacteria</taxon>
        <taxon>Pseudomonadati</taxon>
        <taxon>Pseudomonadota</taxon>
        <taxon>Alphaproteobacteria</taxon>
        <taxon>Acetobacterales</taxon>
        <taxon>Acetobacteraceae</taxon>
        <taxon>Swaminathania</taxon>
    </lineage>
</organism>
<keyword evidence="5" id="KW-1185">Reference proteome</keyword>
<evidence type="ECO:0000256" key="1">
    <source>
        <dbReference type="ARBA" id="ARBA00022679"/>
    </source>
</evidence>
<gene>
    <name evidence="4" type="ORF">SSA02_17430</name>
</gene>
<dbReference type="EMBL" id="BJVC01000003">
    <property type="protein sequence ID" value="GEL02580.1"/>
    <property type="molecule type" value="Genomic_DNA"/>
</dbReference>
<dbReference type="AlphaFoldDB" id="A0A511BQH3"/>
<dbReference type="GO" id="GO:0009103">
    <property type="term" value="P:lipopolysaccharide biosynthetic process"/>
    <property type="evidence" value="ECO:0007669"/>
    <property type="project" value="TreeGrafter"/>
</dbReference>
<keyword evidence="1" id="KW-0808">Transferase</keyword>
<evidence type="ECO:0008006" key="6">
    <source>
        <dbReference type="Google" id="ProtNLM"/>
    </source>
</evidence>
<dbReference type="PANTHER" id="PTHR46401:SF2">
    <property type="entry name" value="GLYCOSYLTRANSFERASE WBBK-RELATED"/>
    <property type="match status" value="1"/>
</dbReference>
<dbReference type="Pfam" id="PF13439">
    <property type="entry name" value="Glyco_transf_4"/>
    <property type="match status" value="1"/>
</dbReference>
<protein>
    <recommendedName>
        <fullName evidence="6">Hexosyltransferase</fullName>
    </recommendedName>
</protein>
<dbReference type="CDD" id="cd03801">
    <property type="entry name" value="GT4_PimA-like"/>
    <property type="match status" value="1"/>
</dbReference>
<dbReference type="InterPro" id="IPR028098">
    <property type="entry name" value="Glyco_trans_4-like_N"/>
</dbReference>
<feature type="domain" description="Glycosyltransferase subfamily 4-like N-terminal" evidence="3">
    <location>
        <begin position="53"/>
        <end position="163"/>
    </location>
</feature>
<reference evidence="4 5" key="1">
    <citation type="submission" date="2019-07" db="EMBL/GenBank/DDBJ databases">
        <title>Whole genome shotgun sequence of Swaminathania salitolerans NBRC 104436.</title>
        <authorList>
            <person name="Hosoyama A."/>
            <person name="Uohara A."/>
            <person name="Ohji S."/>
            <person name="Ichikawa N."/>
        </authorList>
    </citation>
    <scope>NUCLEOTIDE SEQUENCE [LARGE SCALE GENOMIC DNA]</scope>
    <source>
        <strain evidence="4 5">NBRC 104436</strain>
    </source>
</reference>
<proteinExistence type="predicted"/>
<dbReference type="Proteomes" id="UP000321405">
    <property type="component" value="Unassembled WGS sequence"/>
</dbReference>
<dbReference type="OrthoDB" id="9807414at2"/>
<name>A0A511BQH3_9PROT</name>
<evidence type="ECO:0000259" key="3">
    <source>
        <dbReference type="Pfam" id="PF13439"/>
    </source>
</evidence>